<dbReference type="Pfam" id="PF00266">
    <property type="entry name" value="Aminotran_5"/>
    <property type="match status" value="1"/>
</dbReference>
<dbReference type="PIRSF" id="PIRSF005572">
    <property type="entry name" value="NifS"/>
    <property type="match status" value="1"/>
</dbReference>
<dbReference type="RefSeq" id="WP_100669055.1">
    <property type="nucleotide sequence ID" value="NZ_CP024955.1"/>
</dbReference>
<keyword evidence="5" id="KW-0663">Pyridoxal phosphate</keyword>
<evidence type="ECO:0000313" key="8">
    <source>
        <dbReference type="EMBL" id="ATY86313.1"/>
    </source>
</evidence>
<dbReference type="PANTHER" id="PTHR43586">
    <property type="entry name" value="CYSTEINE DESULFURASE"/>
    <property type="match status" value="1"/>
</dbReference>
<dbReference type="SUPFAM" id="SSF53383">
    <property type="entry name" value="PLP-dependent transferases"/>
    <property type="match status" value="1"/>
</dbReference>
<comment type="similarity">
    <text evidence="2">Belongs to the class-V pyridoxal-phosphate-dependent aminotransferase family. Csd subfamily.</text>
</comment>
<dbReference type="EMBL" id="CP024955">
    <property type="protein sequence ID" value="ATY86313.1"/>
    <property type="molecule type" value="Genomic_DNA"/>
</dbReference>
<dbReference type="InterPro" id="IPR000192">
    <property type="entry name" value="Aminotrans_V_dom"/>
</dbReference>
<keyword evidence="9" id="KW-1185">Reference proteome</keyword>
<proteinExistence type="inferred from homology"/>
<dbReference type="InterPro" id="IPR010970">
    <property type="entry name" value="Cys_dSase_SufS"/>
</dbReference>
<gene>
    <name evidence="8" type="ORF">CVV65_16415</name>
</gene>
<dbReference type="InterPro" id="IPR015421">
    <property type="entry name" value="PyrdxlP-dep_Trfase_major"/>
</dbReference>
<dbReference type="OrthoDB" id="9804366at2"/>
<dbReference type="InterPro" id="IPR015422">
    <property type="entry name" value="PyrdxlP-dep_Trfase_small"/>
</dbReference>
<evidence type="ECO:0000313" key="9">
    <source>
        <dbReference type="Proteomes" id="UP000231932"/>
    </source>
</evidence>
<comment type="cofactor">
    <cofactor evidence="1">
        <name>pyridoxal 5'-phosphate</name>
        <dbReference type="ChEBI" id="CHEBI:597326"/>
    </cofactor>
</comment>
<evidence type="ECO:0000256" key="1">
    <source>
        <dbReference type="ARBA" id="ARBA00001933"/>
    </source>
</evidence>
<organism evidence="8 9">
    <name type="scientific">Kyrpidia spormannii</name>
    <dbReference type="NCBI Taxonomy" id="2055160"/>
    <lineage>
        <taxon>Bacteria</taxon>
        <taxon>Bacillati</taxon>
        <taxon>Bacillota</taxon>
        <taxon>Bacilli</taxon>
        <taxon>Bacillales</taxon>
        <taxon>Alicyclobacillaceae</taxon>
        <taxon>Kyrpidia</taxon>
    </lineage>
</organism>
<evidence type="ECO:0000256" key="5">
    <source>
        <dbReference type="ARBA" id="ARBA00022898"/>
    </source>
</evidence>
<evidence type="ECO:0000256" key="2">
    <source>
        <dbReference type="ARBA" id="ARBA00010447"/>
    </source>
</evidence>
<dbReference type="GO" id="GO:0006534">
    <property type="term" value="P:cysteine metabolic process"/>
    <property type="evidence" value="ECO:0007669"/>
    <property type="project" value="InterPro"/>
</dbReference>
<dbReference type="InterPro" id="IPR010969">
    <property type="entry name" value="Cys_dSase-rel_unknwn_funct"/>
</dbReference>
<keyword evidence="4" id="KW-0808">Transferase</keyword>
<dbReference type="AlphaFoldDB" id="A0A2K8NAI0"/>
<name>A0A2K8NAI0_9BACL</name>
<dbReference type="GO" id="GO:0030170">
    <property type="term" value="F:pyridoxal phosphate binding"/>
    <property type="evidence" value="ECO:0007669"/>
    <property type="project" value="InterPro"/>
</dbReference>
<dbReference type="NCBIfam" id="TIGR01977">
    <property type="entry name" value="am_tr_V_EF2568"/>
    <property type="match status" value="1"/>
</dbReference>
<dbReference type="GO" id="GO:0031071">
    <property type="term" value="F:cysteine desulfurase activity"/>
    <property type="evidence" value="ECO:0007669"/>
    <property type="project" value="UniProtKB-EC"/>
</dbReference>
<evidence type="ECO:0000256" key="4">
    <source>
        <dbReference type="ARBA" id="ARBA00022679"/>
    </source>
</evidence>
<dbReference type="Gene3D" id="3.40.640.10">
    <property type="entry name" value="Type I PLP-dependent aspartate aminotransferase-like (Major domain)"/>
    <property type="match status" value="1"/>
</dbReference>
<protein>
    <recommendedName>
        <fullName evidence="3">cysteine desulfurase</fullName>
        <ecNumber evidence="3">2.8.1.7</ecNumber>
    </recommendedName>
</protein>
<reference evidence="9" key="1">
    <citation type="submission" date="2017-11" db="EMBL/GenBank/DDBJ databases">
        <title>Complete Genome Sequence of Kyrpidia sp. Strain EA-1, a thermophilic, hydrogen-oxidizing Bacterium, isolated from the Azores.</title>
        <authorList>
            <person name="Reiner J.E."/>
            <person name="Lapp C.J."/>
            <person name="Bunk B."/>
            <person name="Gescher J."/>
        </authorList>
    </citation>
    <scope>NUCLEOTIDE SEQUENCE [LARGE SCALE GENOMIC DNA]</scope>
    <source>
        <strain evidence="9">EA-1</strain>
    </source>
</reference>
<feature type="domain" description="Aminotransferase class V" evidence="7">
    <location>
        <begin position="2"/>
        <end position="367"/>
    </location>
</feature>
<dbReference type="EC" id="2.8.1.7" evidence="3"/>
<dbReference type="InterPro" id="IPR016454">
    <property type="entry name" value="Cysteine_dSase"/>
</dbReference>
<sequence>MIYLDNAASTWPKPPGVAEAVKEMVANNGANPGRGTHKMAMQAARVVARARSAVATLFGVRNPEDLIFTHNATEALNMAIFGLLKPGDHVVTTMLEHNSVRRPLEALRRRGWIEVTYVQSTENGIEPEKVRAAFRSDTRLLAVTHASNVLGTLVDIDAMTEIAHANGAFCLVDAAQTAGSFPIDVTRSEIDLLAVPGHKGLFGPQGTGALYIRPGLELEPFLYGGTGSHSEEPDQPLERPIRYESGTLNTPGLAGLAVGAEFVSQIGPSAIGQHNQALIQSLREGLESLPGIKFTGPGRGEPRADLLAFSLRGVDSTELAVLLSDQYEIAVRSGLHCSPLAHQVAGTLDEGLVRVSVSWFNTENDIRECVAAIRELADFLRDG</sequence>
<dbReference type="CDD" id="cd06453">
    <property type="entry name" value="SufS_like"/>
    <property type="match status" value="1"/>
</dbReference>
<dbReference type="Gene3D" id="3.90.1150.10">
    <property type="entry name" value="Aspartate Aminotransferase, domain 1"/>
    <property type="match status" value="1"/>
</dbReference>
<dbReference type="PANTHER" id="PTHR43586:SF4">
    <property type="entry name" value="ISOPENICILLIN N EPIMERASE"/>
    <property type="match status" value="1"/>
</dbReference>
<evidence type="ECO:0000256" key="6">
    <source>
        <dbReference type="ARBA" id="ARBA00050776"/>
    </source>
</evidence>
<dbReference type="Proteomes" id="UP000231932">
    <property type="component" value="Chromosome"/>
</dbReference>
<comment type="catalytic activity">
    <reaction evidence="6">
        <text>(sulfur carrier)-H + L-cysteine = (sulfur carrier)-SH + L-alanine</text>
        <dbReference type="Rhea" id="RHEA:43892"/>
        <dbReference type="Rhea" id="RHEA-COMP:14737"/>
        <dbReference type="Rhea" id="RHEA-COMP:14739"/>
        <dbReference type="ChEBI" id="CHEBI:29917"/>
        <dbReference type="ChEBI" id="CHEBI:35235"/>
        <dbReference type="ChEBI" id="CHEBI:57972"/>
        <dbReference type="ChEBI" id="CHEBI:64428"/>
        <dbReference type="EC" id="2.8.1.7"/>
    </reaction>
</comment>
<dbReference type="InterPro" id="IPR015424">
    <property type="entry name" value="PyrdxlP-dep_Trfase"/>
</dbReference>
<evidence type="ECO:0000256" key="3">
    <source>
        <dbReference type="ARBA" id="ARBA00012239"/>
    </source>
</evidence>
<dbReference type="KEGG" id="kyr:CVV65_16415"/>
<accession>A0A2K8NAI0</accession>
<evidence type="ECO:0000259" key="7">
    <source>
        <dbReference type="Pfam" id="PF00266"/>
    </source>
</evidence>